<feature type="transmembrane region" description="Helical" evidence="1">
    <location>
        <begin position="177"/>
        <end position="197"/>
    </location>
</feature>
<gene>
    <name evidence="2" type="ORF">Pr1d_01420</name>
</gene>
<organism evidence="2 3">
    <name type="scientific">Bythopirellula goksoeyrii</name>
    <dbReference type="NCBI Taxonomy" id="1400387"/>
    <lineage>
        <taxon>Bacteria</taxon>
        <taxon>Pseudomonadati</taxon>
        <taxon>Planctomycetota</taxon>
        <taxon>Planctomycetia</taxon>
        <taxon>Pirellulales</taxon>
        <taxon>Lacipirellulaceae</taxon>
        <taxon>Bythopirellula</taxon>
    </lineage>
</organism>
<evidence type="ECO:0000313" key="3">
    <source>
        <dbReference type="Proteomes" id="UP000323917"/>
    </source>
</evidence>
<feature type="transmembrane region" description="Helical" evidence="1">
    <location>
        <begin position="129"/>
        <end position="148"/>
    </location>
</feature>
<feature type="transmembrane region" description="Helical" evidence="1">
    <location>
        <begin position="40"/>
        <end position="59"/>
    </location>
</feature>
<sequence>MTIGGIPNQPQLVEVVLATFLLGVLLVDRTTAKGTTLTAPLNWATLSALLLLIASFYLGEDSLIQNKLLQAAIWYIVGCSTFCPLMAVLGAKRPQNLGWQWVVATLWLILVWPALQALALPAGPRLELFAAWRLFLLALIVLGLLNYLPTRHWLAALFTAAGQGLLLGEYLEHELSSPWRFSIALGSLLVASVLVMLRRTKVPEDRSINQLTQRWLSFRNAYGAFWGLRIMQRVNETGELRHWPVHLTWFGFEPKTDRESRELTQDELAEIEQTLDSLLRRFF</sequence>
<reference evidence="2 3" key="1">
    <citation type="submission" date="2019-08" db="EMBL/GenBank/DDBJ databases">
        <title>Deep-cultivation of Planctomycetes and their phenomic and genomic characterization uncovers novel biology.</title>
        <authorList>
            <person name="Wiegand S."/>
            <person name="Jogler M."/>
            <person name="Boedeker C."/>
            <person name="Pinto D."/>
            <person name="Vollmers J."/>
            <person name="Rivas-Marin E."/>
            <person name="Kohn T."/>
            <person name="Peeters S.H."/>
            <person name="Heuer A."/>
            <person name="Rast P."/>
            <person name="Oberbeckmann S."/>
            <person name="Bunk B."/>
            <person name="Jeske O."/>
            <person name="Meyerdierks A."/>
            <person name="Storesund J.E."/>
            <person name="Kallscheuer N."/>
            <person name="Luecker S."/>
            <person name="Lage O.M."/>
            <person name="Pohl T."/>
            <person name="Merkel B.J."/>
            <person name="Hornburger P."/>
            <person name="Mueller R.-W."/>
            <person name="Bruemmer F."/>
            <person name="Labrenz M."/>
            <person name="Spormann A.M."/>
            <person name="Op den Camp H."/>
            <person name="Overmann J."/>
            <person name="Amann R."/>
            <person name="Jetten M.S.M."/>
            <person name="Mascher T."/>
            <person name="Medema M.H."/>
            <person name="Devos D.P."/>
            <person name="Kaster A.-K."/>
            <person name="Ovreas L."/>
            <person name="Rohde M."/>
            <person name="Galperin M.Y."/>
            <person name="Jogler C."/>
        </authorList>
    </citation>
    <scope>NUCLEOTIDE SEQUENCE [LARGE SCALE GENOMIC DNA]</scope>
    <source>
        <strain evidence="2 3">Pr1d</strain>
    </source>
</reference>
<keyword evidence="1" id="KW-1133">Transmembrane helix</keyword>
<evidence type="ECO:0000256" key="1">
    <source>
        <dbReference type="SAM" id="Phobius"/>
    </source>
</evidence>
<dbReference type="OrthoDB" id="259753at2"/>
<keyword evidence="1" id="KW-0472">Membrane</keyword>
<keyword evidence="1" id="KW-0812">Transmembrane</keyword>
<accession>A0A5B9QEY1</accession>
<dbReference type="Proteomes" id="UP000323917">
    <property type="component" value="Chromosome"/>
</dbReference>
<dbReference type="AlphaFoldDB" id="A0A5B9QEY1"/>
<feature type="transmembrane region" description="Helical" evidence="1">
    <location>
        <begin position="71"/>
        <end position="89"/>
    </location>
</feature>
<evidence type="ECO:0000313" key="2">
    <source>
        <dbReference type="EMBL" id="QEG32881.1"/>
    </source>
</evidence>
<dbReference type="EMBL" id="CP042913">
    <property type="protein sequence ID" value="QEG32881.1"/>
    <property type="molecule type" value="Genomic_DNA"/>
</dbReference>
<proteinExistence type="predicted"/>
<protein>
    <submittedName>
        <fullName evidence="2">Uncharacterized protein</fullName>
    </submittedName>
</protein>
<dbReference type="RefSeq" id="WP_148071700.1">
    <property type="nucleotide sequence ID" value="NZ_CP042913.1"/>
</dbReference>
<name>A0A5B9QEY1_9BACT</name>
<dbReference type="KEGG" id="bgok:Pr1d_01420"/>
<keyword evidence="3" id="KW-1185">Reference proteome</keyword>
<feature type="transmembrane region" description="Helical" evidence="1">
    <location>
        <begin position="101"/>
        <end position="123"/>
    </location>
</feature>
<feature type="transmembrane region" description="Helical" evidence="1">
    <location>
        <begin position="153"/>
        <end position="171"/>
    </location>
</feature>
<feature type="transmembrane region" description="Helical" evidence="1">
    <location>
        <begin position="12"/>
        <end position="28"/>
    </location>
</feature>